<dbReference type="OrthoDB" id="5500612at2"/>
<dbReference type="AlphaFoldDB" id="A0A5J4INN5"/>
<organism evidence="5 6">
    <name type="scientific">Patiriisocius marinus</name>
    <dbReference type="NCBI Taxonomy" id="1397112"/>
    <lineage>
        <taxon>Bacteria</taxon>
        <taxon>Pseudomonadati</taxon>
        <taxon>Bacteroidota</taxon>
        <taxon>Flavobacteriia</taxon>
        <taxon>Flavobacteriales</taxon>
        <taxon>Flavobacteriaceae</taxon>
        <taxon>Patiriisocius</taxon>
    </lineage>
</organism>
<dbReference type="Pfam" id="PF18962">
    <property type="entry name" value="Por_Secre_tail"/>
    <property type="match status" value="1"/>
</dbReference>
<comment type="caution">
    <text evidence="5">The sequence shown here is derived from an EMBL/GenBank/DDBJ whole genome shotgun (WGS) entry which is preliminary data.</text>
</comment>
<gene>
    <name evidence="5" type="ORF">ULMA_12430</name>
</gene>
<dbReference type="GO" id="GO:0003824">
    <property type="term" value="F:catalytic activity"/>
    <property type="evidence" value="ECO:0007669"/>
    <property type="project" value="InterPro"/>
</dbReference>
<proteinExistence type="predicted"/>
<dbReference type="InterPro" id="IPR026444">
    <property type="entry name" value="Secre_tail"/>
</dbReference>
<dbReference type="Gene3D" id="3.60.10.10">
    <property type="entry name" value="Endonuclease/exonuclease/phosphatase"/>
    <property type="match status" value="1"/>
</dbReference>
<dbReference type="InterPro" id="IPR005135">
    <property type="entry name" value="Endo/exonuclease/phosphatase"/>
</dbReference>
<feature type="domain" description="Endonuclease/exonuclease/phosphatase" evidence="3">
    <location>
        <begin position="34"/>
        <end position="283"/>
    </location>
</feature>
<evidence type="ECO:0000259" key="4">
    <source>
        <dbReference type="Pfam" id="PF18962"/>
    </source>
</evidence>
<accession>A0A5J4INN5</accession>
<reference evidence="5 6" key="1">
    <citation type="submission" date="2019-08" db="EMBL/GenBank/DDBJ databases">
        <title>Draft genome sequence of Ulvibacter marinus type strain NBRC 109484.</title>
        <authorList>
            <person name="Kawano K."/>
            <person name="Ushijima N."/>
            <person name="Kihara M."/>
            <person name="Itoh H."/>
        </authorList>
    </citation>
    <scope>NUCLEOTIDE SEQUENCE [LARGE SCALE GENOMIC DNA]</scope>
    <source>
        <strain evidence="5 6">NBRC 109484</strain>
    </source>
</reference>
<feature type="domain" description="Secretion system C-terminal sorting" evidence="4">
    <location>
        <begin position="311"/>
        <end position="373"/>
    </location>
</feature>
<evidence type="ECO:0000313" key="6">
    <source>
        <dbReference type="Proteomes" id="UP000326509"/>
    </source>
</evidence>
<dbReference type="EMBL" id="BKCG01000002">
    <property type="protein sequence ID" value="GER59135.1"/>
    <property type="molecule type" value="Genomic_DNA"/>
</dbReference>
<keyword evidence="6" id="KW-1185">Reference proteome</keyword>
<sequence length="384" mass="43579">MKKILFFLTLLPSFLFGQTIGDIDFGTPETFDVVTWNIEFFPKNGQATIQYVASIVEAMDADIIAIQEVDDYFAWNDLVAILGDYSGFKTSINNRGLAYLYKTDLVQINSGFEIYTQDPEDDNFPRYPMVLDIMFAGERYVLINNHYKCCGNGDLEIDDPFDEETRRFNASNLLKDYIDTNLDNVSVILLGDLNDVLTDAEEDNVFIGFLNDTDNYQFVDLDIATGSSSDWSFPNWPSHLDHILITNELFDEFAEEGSSIETIKVEDYLVNGFDEYDENVSDHRPVGMKLSVDITLDIDDTSEILKVFNLPNPVTTTTRFLLAEASINTKIVLYNMQGQQLRIAEFTNGQKELTVDLSSFAEGVYIAHLEKEGAIIDTIRILKK</sequence>
<evidence type="ECO:0000259" key="3">
    <source>
        <dbReference type="Pfam" id="PF03372"/>
    </source>
</evidence>
<feature type="signal peptide" evidence="2">
    <location>
        <begin position="1"/>
        <end position="17"/>
    </location>
</feature>
<feature type="chain" id="PRO_5023826913" description="Por secretion system C-terminal sorting domain-containing protein" evidence="2">
    <location>
        <begin position="18"/>
        <end position="384"/>
    </location>
</feature>
<dbReference type="Pfam" id="PF03372">
    <property type="entry name" value="Exo_endo_phos"/>
    <property type="match status" value="1"/>
</dbReference>
<dbReference type="RefSeq" id="WP_151673205.1">
    <property type="nucleotide sequence ID" value="NZ_BKCG01000002.1"/>
</dbReference>
<evidence type="ECO:0008006" key="7">
    <source>
        <dbReference type="Google" id="ProtNLM"/>
    </source>
</evidence>
<evidence type="ECO:0000313" key="5">
    <source>
        <dbReference type="EMBL" id="GER59135.1"/>
    </source>
</evidence>
<dbReference type="NCBIfam" id="TIGR04183">
    <property type="entry name" value="Por_Secre_tail"/>
    <property type="match status" value="1"/>
</dbReference>
<evidence type="ECO:0000256" key="1">
    <source>
        <dbReference type="ARBA" id="ARBA00022729"/>
    </source>
</evidence>
<dbReference type="SUPFAM" id="SSF56219">
    <property type="entry name" value="DNase I-like"/>
    <property type="match status" value="1"/>
</dbReference>
<dbReference type="Proteomes" id="UP000326509">
    <property type="component" value="Unassembled WGS sequence"/>
</dbReference>
<keyword evidence="1 2" id="KW-0732">Signal</keyword>
<name>A0A5J4INN5_9FLAO</name>
<dbReference type="InterPro" id="IPR036691">
    <property type="entry name" value="Endo/exonu/phosph_ase_sf"/>
</dbReference>
<protein>
    <recommendedName>
        <fullName evidence="7">Por secretion system C-terminal sorting domain-containing protein</fullName>
    </recommendedName>
</protein>
<evidence type="ECO:0000256" key="2">
    <source>
        <dbReference type="SAM" id="SignalP"/>
    </source>
</evidence>